<comment type="caution">
    <text evidence="9">The sequence shown here is derived from an EMBL/GenBank/DDBJ whole genome shotgun (WGS) entry which is preliminary data.</text>
</comment>
<name>A0ABT0YGX4_9BURK</name>
<evidence type="ECO:0000259" key="6">
    <source>
        <dbReference type="Pfam" id="PF00441"/>
    </source>
</evidence>
<evidence type="ECO:0000313" key="10">
    <source>
        <dbReference type="Proteomes" id="UP001165541"/>
    </source>
</evidence>
<dbReference type="SUPFAM" id="SSF47203">
    <property type="entry name" value="Acyl-CoA dehydrogenase C-terminal domain-like"/>
    <property type="match status" value="1"/>
</dbReference>
<protein>
    <submittedName>
        <fullName evidence="9">Acyl-CoA dehydrogenase family protein</fullName>
    </submittedName>
</protein>
<evidence type="ECO:0000256" key="2">
    <source>
        <dbReference type="ARBA" id="ARBA00009347"/>
    </source>
</evidence>
<dbReference type="InterPro" id="IPR046373">
    <property type="entry name" value="Acyl-CoA_Oxase/DH_mid-dom_sf"/>
</dbReference>
<comment type="cofactor">
    <cofactor evidence="1">
        <name>FAD</name>
        <dbReference type="ChEBI" id="CHEBI:57692"/>
    </cofactor>
</comment>
<feature type="domain" description="Acyl-CoA dehydrogenase/oxidase C-terminal" evidence="6">
    <location>
        <begin position="241"/>
        <end position="372"/>
    </location>
</feature>
<comment type="similarity">
    <text evidence="2">Belongs to the acyl-CoA dehydrogenase family.</text>
</comment>
<dbReference type="SUPFAM" id="SSF56645">
    <property type="entry name" value="Acyl-CoA dehydrogenase NM domain-like"/>
    <property type="match status" value="1"/>
</dbReference>
<evidence type="ECO:0000256" key="4">
    <source>
        <dbReference type="ARBA" id="ARBA00022827"/>
    </source>
</evidence>
<dbReference type="PANTHER" id="PTHR43884:SF20">
    <property type="entry name" value="ACYL-COA DEHYDROGENASE FADE28"/>
    <property type="match status" value="1"/>
</dbReference>
<feature type="domain" description="Acyl-CoA dehydrogenase/oxidase N-terminal" evidence="8">
    <location>
        <begin position="6"/>
        <end position="117"/>
    </location>
</feature>
<dbReference type="Proteomes" id="UP001165541">
    <property type="component" value="Unassembled WGS sequence"/>
</dbReference>
<dbReference type="Gene3D" id="1.10.540.10">
    <property type="entry name" value="Acyl-CoA dehydrogenase/oxidase, N-terminal domain"/>
    <property type="match status" value="1"/>
</dbReference>
<dbReference type="Gene3D" id="1.20.140.10">
    <property type="entry name" value="Butyryl-CoA Dehydrogenase, subunit A, domain 3"/>
    <property type="match status" value="1"/>
</dbReference>
<evidence type="ECO:0000259" key="8">
    <source>
        <dbReference type="Pfam" id="PF02771"/>
    </source>
</evidence>
<evidence type="ECO:0000313" key="9">
    <source>
        <dbReference type="EMBL" id="MCM5677994.1"/>
    </source>
</evidence>
<gene>
    <name evidence="9" type="ORF">M8A51_00430</name>
</gene>
<dbReference type="Gene3D" id="2.40.110.10">
    <property type="entry name" value="Butyryl-CoA Dehydrogenase, subunit A, domain 2"/>
    <property type="match status" value="1"/>
</dbReference>
<feature type="domain" description="Acyl-CoA oxidase/dehydrogenase middle" evidence="7">
    <location>
        <begin position="135"/>
        <end position="213"/>
    </location>
</feature>
<dbReference type="InterPro" id="IPR013786">
    <property type="entry name" value="AcylCoA_DH/ox_N"/>
</dbReference>
<dbReference type="RefSeq" id="WP_251776117.1">
    <property type="nucleotide sequence ID" value="NZ_JAMKFE010000001.1"/>
</dbReference>
<dbReference type="PANTHER" id="PTHR43884">
    <property type="entry name" value="ACYL-COA DEHYDROGENASE"/>
    <property type="match status" value="1"/>
</dbReference>
<dbReference type="InterPro" id="IPR037069">
    <property type="entry name" value="AcylCoA_DH/ox_N_sf"/>
</dbReference>
<evidence type="ECO:0000256" key="3">
    <source>
        <dbReference type="ARBA" id="ARBA00022630"/>
    </source>
</evidence>
<dbReference type="InterPro" id="IPR009100">
    <property type="entry name" value="AcylCoA_DH/oxidase_NM_dom_sf"/>
</dbReference>
<keyword evidence="4" id="KW-0274">FAD</keyword>
<dbReference type="Pfam" id="PF02770">
    <property type="entry name" value="Acyl-CoA_dh_M"/>
    <property type="match status" value="1"/>
</dbReference>
<keyword evidence="3" id="KW-0285">Flavoprotein</keyword>
<keyword evidence="10" id="KW-1185">Reference proteome</keyword>
<dbReference type="CDD" id="cd00567">
    <property type="entry name" value="ACAD"/>
    <property type="match status" value="1"/>
</dbReference>
<organism evidence="9 10">
    <name type="scientific">Caldimonas mangrovi</name>
    <dbReference type="NCBI Taxonomy" id="2944811"/>
    <lineage>
        <taxon>Bacteria</taxon>
        <taxon>Pseudomonadati</taxon>
        <taxon>Pseudomonadota</taxon>
        <taxon>Betaproteobacteria</taxon>
        <taxon>Burkholderiales</taxon>
        <taxon>Sphaerotilaceae</taxon>
        <taxon>Caldimonas</taxon>
    </lineage>
</organism>
<evidence type="ECO:0000256" key="1">
    <source>
        <dbReference type="ARBA" id="ARBA00001974"/>
    </source>
</evidence>
<proteinExistence type="inferred from homology"/>
<reference evidence="9" key="1">
    <citation type="submission" date="2022-05" db="EMBL/GenBank/DDBJ databases">
        <title>Schlegelella sp. nov., isolated from mangrove soil.</title>
        <authorList>
            <person name="Liu Y."/>
            <person name="Ge X."/>
            <person name="Liu W."/>
        </authorList>
    </citation>
    <scope>NUCLEOTIDE SEQUENCE</scope>
    <source>
        <strain evidence="9">S2-27</strain>
    </source>
</reference>
<dbReference type="Pfam" id="PF02771">
    <property type="entry name" value="Acyl-CoA_dh_N"/>
    <property type="match status" value="1"/>
</dbReference>
<dbReference type="InterPro" id="IPR036250">
    <property type="entry name" value="AcylCo_DH-like_C"/>
</dbReference>
<accession>A0ABT0YGX4</accession>
<dbReference type="InterPro" id="IPR006091">
    <property type="entry name" value="Acyl-CoA_Oxase/DH_mid-dom"/>
</dbReference>
<keyword evidence="5" id="KW-0560">Oxidoreductase</keyword>
<evidence type="ECO:0000256" key="5">
    <source>
        <dbReference type="ARBA" id="ARBA00023002"/>
    </source>
</evidence>
<dbReference type="InterPro" id="IPR009075">
    <property type="entry name" value="AcylCo_DH/oxidase_C"/>
</dbReference>
<sequence>MDFDFTDEQEQLRDAVRKWVAKGYDFERRRRTVKSGGYSREAWAEMAELGLMGLAVPEAQGGMGFGPVEAMVVMEELGRGIVVEPYAAVALVAAGVLSQHAPQAVQQAWLPKLAAGEALVVLAHQERDARYVLRHVTASAKEQGGQWRVSGSKSVVPVGDRADAYIVPARVSGKVDDTRGIALLLVERSASGVSTRGYPTQDGARAAEVDFDNAPATLLVGPEDGHFVLEEAADIAIAAGCAEAVGAMDALFAVTVDYLNTRKQFGVPIGTFQALRHRVADMKMQLELARSMSYFATLKLRDDPAQRRRALSQAKVQLGQSMRFVGQQSIQLHGGIGVTDEYIAGHYFKRLSCLEMSFGDTMHHLAEVSARMQDTAGVFA</sequence>
<evidence type="ECO:0000259" key="7">
    <source>
        <dbReference type="Pfam" id="PF02770"/>
    </source>
</evidence>
<dbReference type="Pfam" id="PF00441">
    <property type="entry name" value="Acyl-CoA_dh_1"/>
    <property type="match status" value="1"/>
</dbReference>
<dbReference type="EMBL" id="JAMKFE010000001">
    <property type="protein sequence ID" value="MCM5677994.1"/>
    <property type="molecule type" value="Genomic_DNA"/>
</dbReference>